<dbReference type="EMBL" id="VDMD01000028">
    <property type="protein sequence ID" value="TRM59447.1"/>
    <property type="molecule type" value="Genomic_DNA"/>
</dbReference>
<gene>
    <name evidence="3" type="ORF">BD626DRAFT_508335</name>
</gene>
<organism evidence="3 4">
    <name type="scientific">Schizophyllum amplum</name>
    <dbReference type="NCBI Taxonomy" id="97359"/>
    <lineage>
        <taxon>Eukaryota</taxon>
        <taxon>Fungi</taxon>
        <taxon>Dikarya</taxon>
        <taxon>Basidiomycota</taxon>
        <taxon>Agaricomycotina</taxon>
        <taxon>Agaricomycetes</taxon>
        <taxon>Agaricomycetidae</taxon>
        <taxon>Agaricales</taxon>
        <taxon>Schizophyllaceae</taxon>
        <taxon>Schizophyllum</taxon>
    </lineage>
</organism>
<dbReference type="STRING" id="97359.A0A550C3S0"/>
<evidence type="ECO:0000313" key="3">
    <source>
        <dbReference type="EMBL" id="TRM59447.1"/>
    </source>
</evidence>
<evidence type="ECO:0000313" key="4">
    <source>
        <dbReference type="Proteomes" id="UP000320762"/>
    </source>
</evidence>
<dbReference type="Proteomes" id="UP000320762">
    <property type="component" value="Unassembled WGS sequence"/>
</dbReference>
<dbReference type="SUPFAM" id="SSF81383">
    <property type="entry name" value="F-box domain"/>
    <property type="match status" value="1"/>
</dbReference>
<evidence type="ECO:0000259" key="2">
    <source>
        <dbReference type="Pfam" id="PF12937"/>
    </source>
</evidence>
<feature type="domain" description="F-box" evidence="2">
    <location>
        <begin position="46"/>
        <end position="83"/>
    </location>
</feature>
<comment type="caution">
    <text evidence="3">The sequence shown here is derived from an EMBL/GenBank/DDBJ whole genome shotgun (WGS) entry which is preliminary data.</text>
</comment>
<protein>
    <recommendedName>
        <fullName evidence="2">F-box domain-containing protein</fullName>
    </recommendedName>
</protein>
<keyword evidence="4" id="KW-1185">Reference proteome</keyword>
<dbReference type="AlphaFoldDB" id="A0A550C3S0"/>
<evidence type="ECO:0000256" key="1">
    <source>
        <dbReference type="SAM" id="MobiDB-lite"/>
    </source>
</evidence>
<dbReference type="InterPro" id="IPR036047">
    <property type="entry name" value="F-box-like_dom_sf"/>
</dbReference>
<feature type="region of interest" description="Disordered" evidence="1">
    <location>
        <begin position="1"/>
        <end position="22"/>
    </location>
</feature>
<sequence length="511" mass="56530">MSSRCPRTALSTQCTADSITPSPDAAQASTAAMLFILTPGAQRRLWDFPNEIWIQIFEAVSNSPDLSSVSRTCRLFHQLALEPMFEDLRFTHAGKAMNVARVLDENADLRRRVRSLTFGLTRLFEADDGVAFNFHGIGTPTEPHIARQREFDGLLGRALDFPNLTTVHLVRASVTHAVYNVLGALSRLETLSVIQCALAPLRVPPGSSAEAHILTPIGVKRLIYRRNRLTPSAHEGLGELLHPVLLTRLANLEELETDWDDSLTIPHGTPSQPRLRDVTLYVLDARAGAELRNLPTYLASRPSISTLRVEAPDPAVRMTSAHMPALRKFVGAPGVARAILPDSGVLAVDTTTYAARVADIVGLLEAAPRGLTDLRIALRAWDEEILYAAAQLLPELERLEIWYHGGSPRETFIMSLGTQLIPRMTRLRVLKVFPLPGAGGAADATDAARADDMHNESRWKPEQRGVFSRAQMRSFLSAWTRYCPSLREVKLAPLSYWVREDGLSAWDCFSE</sequence>
<reference evidence="3 4" key="1">
    <citation type="journal article" date="2019" name="New Phytol.">
        <title>Comparative genomics reveals unique wood-decay strategies and fruiting body development in the Schizophyllaceae.</title>
        <authorList>
            <person name="Almasi E."/>
            <person name="Sahu N."/>
            <person name="Krizsan K."/>
            <person name="Balint B."/>
            <person name="Kovacs G.M."/>
            <person name="Kiss B."/>
            <person name="Cseklye J."/>
            <person name="Drula E."/>
            <person name="Henrissat B."/>
            <person name="Nagy I."/>
            <person name="Chovatia M."/>
            <person name="Adam C."/>
            <person name="LaButti K."/>
            <person name="Lipzen A."/>
            <person name="Riley R."/>
            <person name="Grigoriev I.V."/>
            <person name="Nagy L.G."/>
        </authorList>
    </citation>
    <scope>NUCLEOTIDE SEQUENCE [LARGE SCALE GENOMIC DNA]</scope>
    <source>
        <strain evidence="3 4">NL-1724</strain>
    </source>
</reference>
<dbReference type="OrthoDB" id="5354526at2759"/>
<dbReference type="InterPro" id="IPR032675">
    <property type="entry name" value="LRR_dom_sf"/>
</dbReference>
<dbReference type="Pfam" id="PF12937">
    <property type="entry name" value="F-box-like"/>
    <property type="match status" value="1"/>
</dbReference>
<accession>A0A550C3S0</accession>
<name>A0A550C3S0_9AGAR</name>
<proteinExistence type="predicted"/>
<dbReference type="Gene3D" id="1.20.1280.50">
    <property type="match status" value="1"/>
</dbReference>
<dbReference type="Gene3D" id="3.80.10.10">
    <property type="entry name" value="Ribonuclease Inhibitor"/>
    <property type="match status" value="1"/>
</dbReference>
<feature type="compositionally biased region" description="Polar residues" evidence="1">
    <location>
        <begin position="1"/>
        <end position="21"/>
    </location>
</feature>
<dbReference type="InterPro" id="IPR001810">
    <property type="entry name" value="F-box_dom"/>
</dbReference>